<dbReference type="AlphaFoldDB" id="A0A1F6EMR3"/>
<evidence type="ECO:0000256" key="1">
    <source>
        <dbReference type="SAM" id="MobiDB-lite"/>
    </source>
</evidence>
<dbReference type="STRING" id="1798507.A3A34_03830"/>
<evidence type="ECO:0000313" key="2">
    <source>
        <dbReference type="EMBL" id="OGG74920.1"/>
    </source>
</evidence>
<dbReference type="Proteomes" id="UP000178587">
    <property type="component" value="Unassembled WGS sequence"/>
</dbReference>
<organism evidence="2 3">
    <name type="scientific">Candidatus Kaiserbacteria bacterium RIFCSPLOWO2_01_FULL_50_24</name>
    <dbReference type="NCBI Taxonomy" id="1798507"/>
    <lineage>
        <taxon>Bacteria</taxon>
        <taxon>Candidatus Kaiseribacteriota</taxon>
    </lineage>
</organism>
<reference evidence="2 3" key="1">
    <citation type="journal article" date="2016" name="Nat. Commun.">
        <title>Thousands of microbial genomes shed light on interconnected biogeochemical processes in an aquifer system.</title>
        <authorList>
            <person name="Anantharaman K."/>
            <person name="Brown C.T."/>
            <person name="Hug L.A."/>
            <person name="Sharon I."/>
            <person name="Castelle C.J."/>
            <person name="Probst A.J."/>
            <person name="Thomas B.C."/>
            <person name="Singh A."/>
            <person name="Wilkins M.J."/>
            <person name="Karaoz U."/>
            <person name="Brodie E.L."/>
            <person name="Williams K.H."/>
            <person name="Hubbard S.S."/>
            <person name="Banfield J.F."/>
        </authorList>
    </citation>
    <scope>NUCLEOTIDE SEQUENCE [LARGE SCALE GENOMIC DNA]</scope>
</reference>
<gene>
    <name evidence="2" type="ORF">A3A34_03830</name>
</gene>
<dbReference type="EMBL" id="MFLU01000010">
    <property type="protein sequence ID" value="OGG74920.1"/>
    <property type="molecule type" value="Genomic_DNA"/>
</dbReference>
<sequence>MASPEKFVSGLPDKEPRREPTLEEIIKKNEPGIRKEAIRRRIRVPHEGAPVPKGVRGATNRMLGERDE</sequence>
<accession>A0A1F6EMR3</accession>
<feature type="region of interest" description="Disordered" evidence="1">
    <location>
        <begin position="44"/>
        <end position="68"/>
    </location>
</feature>
<proteinExistence type="predicted"/>
<name>A0A1F6EMR3_9BACT</name>
<evidence type="ECO:0000313" key="3">
    <source>
        <dbReference type="Proteomes" id="UP000178587"/>
    </source>
</evidence>
<protein>
    <submittedName>
        <fullName evidence="2">Uncharacterized protein</fullName>
    </submittedName>
</protein>
<comment type="caution">
    <text evidence="2">The sequence shown here is derived from an EMBL/GenBank/DDBJ whole genome shotgun (WGS) entry which is preliminary data.</text>
</comment>